<dbReference type="Pfam" id="PF04945">
    <property type="entry name" value="YHS"/>
    <property type="match status" value="1"/>
</dbReference>
<dbReference type="SMART" id="SM00746">
    <property type="entry name" value="TRASH"/>
    <property type="match status" value="1"/>
</dbReference>
<dbReference type="GO" id="GO:0016491">
    <property type="term" value="F:oxidoreductase activity"/>
    <property type="evidence" value="ECO:0007669"/>
    <property type="project" value="InterPro"/>
</dbReference>
<dbReference type="InterPro" id="IPR007029">
    <property type="entry name" value="YHS_dom"/>
</dbReference>
<reference evidence="2 3" key="1">
    <citation type="journal article" date="2016" name="Nat. Commun.">
        <title>Thousands of microbial genomes shed light on interconnected biogeochemical processes in an aquifer system.</title>
        <authorList>
            <person name="Anantharaman K."/>
            <person name="Brown C.T."/>
            <person name="Hug L.A."/>
            <person name="Sharon I."/>
            <person name="Castelle C.J."/>
            <person name="Probst A.J."/>
            <person name="Thomas B.C."/>
            <person name="Singh A."/>
            <person name="Wilkins M.J."/>
            <person name="Karaoz U."/>
            <person name="Brodie E.L."/>
            <person name="Williams K.H."/>
            <person name="Hubbard S.S."/>
            <person name="Banfield J.F."/>
        </authorList>
    </citation>
    <scope>NUCLEOTIDE SEQUENCE [LARGE SCALE GENOMIC DNA]</scope>
</reference>
<dbReference type="SUPFAM" id="SSF47240">
    <property type="entry name" value="Ferritin-like"/>
    <property type="match status" value="1"/>
</dbReference>
<dbReference type="InterPro" id="IPR011017">
    <property type="entry name" value="TRASH_dom"/>
</dbReference>
<proteinExistence type="predicted"/>
<evidence type="ECO:0000313" key="3">
    <source>
        <dbReference type="Proteomes" id="UP000179344"/>
    </source>
</evidence>
<accession>A0A1F6TCQ4</accession>
<dbReference type="EMBL" id="MFST01000138">
    <property type="protein sequence ID" value="OGI42849.1"/>
    <property type="molecule type" value="Genomic_DNA"/>
</dbReference>
<dbReference type="InterPro" id="IPR012348">
    <property type="entry name" value="RNR-like"/>
</dbReference>
<protein>
    <recommendedName>
        <fullName evidence="1">TRASH domain-containing protein</fullName>
    </recommendedName>
</protein>
<evidence type="ECO:0000313" key="2">
    <source>
        <dbReference type="EMBL" id="OGI42849.1"/>
    </source>
</evidence>
<dbReference type="InterPro" id="IPR009078">
    <property type="entry name" value="Ferritin-like_SF"/>
</dbReference>
<dbReference type="AlphaFoldDB" id="A0A1F6TCQ4"/>
<dbReference type="Gene3D" id="1.10.620.20">
    <property type="entry name" value="Ribonucleotide Reductase, subunit A"/>
    <property type="match status" value="1"/>
</dbReference>
<name>A0A1F6TCQ4_9PROT</name>
<dbReference type="Proteomes" id="UP000179344">
    <property type="component" value="Unassembled WGS sequence"/>
</dbReference>
<organism evidence="2 3">
    <name type="scientific">Candidatus Muproteobacteria bacterium RBG_16_65_31</name>
    <dbReference type="NCBI Taxonomy" id="1817759"/>
    <lineage>
        <taxon>Bacteria</taxon>
        <taxon>Pseudomonadati</taxon>
        <taxon>Pseudomonadota</taxon>
        <taxon>Candidatus Muproteobacteria</taxon>
    </lineage>
</organism>
<evidence type="ECO:0000259" key="1">
    <source>
        <dbReference type="SMART" id="SM00746"/>
    </source>
</evidence>
<feature type="domain" description="TRASH" evidence="1">
    <location>
        <begin position="49"/>
        <end position="86"/>
    </location>
</feature>
<sequence length="107" mass="11011">MEGLLGLLVFGVLFFLMMRFGCGAHMMHGRGHGRGGGNGGGGAEAGGKDPVCGMQVGADRGYSMMHAGTRHWFCSKTCLEKFEAEPAKYATPAVQGSGHGSGHGGHS</sequence>
<comment type="caution">
    <text evidence="2">The sequence shown here is derived from an EMBL/GenBank/DDBJ whole genome shotgun (WGS) entry which is preliminary data.</text>
</comment>
<gene>
    <name evidence="2" type="ORF">A2V92_00020</name>
</gene>